<gene>
    <name evidence="1" type="ORF">RHRU231_480030</name>
</gene>
<evidence type="ECO:0000313" key="2">
    <source>
        <dbReference type="Proteomes" id="UP000042997"/>
    </source>
</evidence>
<dbReference type="AlphaFoldDB" id="A0A098BL89"/>
<organism evidence="1 2">
    <name type="scientific">Rhodococcus ruber</name>
    <dbReference type="NCBI Taxonomy" id="1830"/>
    <lineage>
        <taxon>Bacteria</taxon>
        <taxon>Bacillati</taxon>
        <taxon>Actinomycetota</taxon>
        <taxon>Actinomycetes</taxon>
        <taxon>Mycobacteriales</taxon>
        <taxon>Nocardiaceae</taxon>
        <taxon>Rhodococcus</taxon>
    </lineage>
</organism>
<evidence type="ECO:0000313" key="1">
    <source>
        <dbReference type="EMBL" id="CDZ89483.1"/>
    </source>
</evidence>
<accession>A0A098BL89</accession>
<protein>
    <submittedName>
        <fullName evidence="1">Uncharacterized protein</fullName>
    </submittedName>
</protein>
<sequence>MPADCSSVRGSANIASIRRLISSVLMAEPAVAEARREAAEANKVVCMTFLCPNSLQRVLLSQWHPSLPGAQVFETCSRDFTFPGPFCPDPARHPVRSRPVRVDTRIRLRGRANVVL</sequence>
<dbReference type="Proteomes" id="UP000042997">
    <property type="component" value="Unassembled WGS sequence"/>
</dbReference>
<proteinExistence type="predicted"/>
<dbReference type="EMBL" id="CCSD01000059">
    <property type="protein sequence ID" value="CDZ89483.1"/>
    <property type="molecule type" value="Genomic_DNA"/>
</dbReference>
<reference evidence="1 2" key="1">
    <citation type="journal article" date="2014" name="Genome Announc.">
        <title>Draft Genome Sequence of Propane- and Butane-Oxidizing Actinobacterium Rhodococcus ruber IEGM 231.</title>
        <authorList>
            <person name="Ivshina I.B."/>
            <person name="Kuyukina M.S."/>
            <person name="Krivoruchko A.V."/>
            <person name="Barbe V."/>
            <person name="Fischer C."/>
        </authorList>
    </citation>
    <scope>NUCLEOTIDE SEQUENCE [LARGE SCALE GENOMIC DNA]</scope>
</reference>
<name>A0A098BL89_9NOCA</name>